<dbReference type="PANTHER" id="PTHR31640:SF1">
    <property type="entry name" value="BRIDGE-LIKE LIPID TRANSFER PROTEIN FAMILY MEMBER 1"/>
    <property type="match status" value="1"/>
</dbReference>
<proteinExistence type="predicted"/>
<dbReference type="Proteomes" id="UP000663881">
    <property type="component" value="Unassembled WGS sequence"/>
</dbReference>
<reference evidence="1" key="1">
    <citation type="submission" date="2021-02" db="EMBL/GenBank/DDBJ databases">
        <authorList>
            <person name="Nowell W R."/>
        </authorList>
    </citation>
    <scope>NUCLEOTIDE SEQUENCE</scope>
</reference>
<evidence type="ECO:0000313" key="1">
    <source>
        <dbReference type="EMBL" id="CAF4425783.1"/>
    </source>
</evidence>
<organism evidence="1 2">
    <name type="scientific">Adineta steineri</name>
    <dbReference type="NCBI Taxonomy" id="433720"/>
    <lineage>
        <taxon>Eukaryota</taxon>
        <taxon>Metazoa</taxon>
        <taxon>Spiralia</taxon>
        <taxon>Gnathifera</taxon>
        <taxon>Rotifera</taxon>
        <taxon>Eurotatoria</taxon>
        <taxon>Bdelloidea</taxon>
        <taxon>Adinetida</taxon>
        <taxon>Adinetidae</taxon>
        <taxon>Adineta</taxon>
    </lineage>
</organism>
<feature type="non-terminal residue" evidence="1">
    <location>
        <position position="1"/>
    </location>
</feature>
<dbReference type="EMBL" id="CAJOAY010031454">
    <property type="protein sequence ID" value="CAF4425783.1"/>
    <property type="molecule type" value="Genomic_DNA"/>
</dbReference>
<dbReference type="AlphaFoldDB" id="A0A820QR24"/>
<protein>
    <submittedName>
        <fullName evidence="1">Uncharacterized protein</fullName>
    </submittedName>
</protein>
<name>A0A820QR24_9BILA</name>
<comment type="caution">
    <text evidence="1">The sequence shown here is derived from an EMBL/GenBank/DDBJ whole genome shotgun (WGS) entry which is preliminary data.</text>
</comment>
<evidence type="ECO:0000313" key="2">
    <source>
        <dbReference type="Proteomes" id="UP000663881"/>
    </source>
</evidence>
<sequence length="74" mass="8566">RNKTDQHLSTGCLQLSGLVIRGHAMLSHEGLPPERETLKYAWQMEIILGKISARLTTIQVRNQKQKKMFFFVNK</sequence>
<dbReference type="GO" id="GO:0048488">
    <property type="term" value="P:synaptic vesicle endocytosis"/>
    <property type="evidence" value="ECO:0007669"/>
    <property type="project" value="TreeGrafter"/>
</dbReference>
<dbReference type="GO" id="GO:0098793">
    <property type="term" value="C:presynapse"/>
    <property type="evidence" value="ECO:0007669"/>
    <property type="project" value="GOC"/>
</dbReference>
<gene>
    <name evidence="1" type="ORF">OKA104_LOCUS52786</name>
</gene>
<dbReference type="PANTHER" id="PTHR31640">
    <property type="entry name" value="TRANSMEMBRANE PROTEIN KIAA1109"/>
    <property type="match status" value="1"/>
</dbReference>
<dbReference type="InterPro" id="IPR033616">
    <property type="entry name" value="BLTP1"/>
</dbReference>
<accession>A0A820QR24</accession>